<reference evidence="5" key="1">
    <citation type="submission" date="2013-11" db="EMBL/GenBank/DDBJ databases">
        <title>The genomic landscape of the Guanapo guppy.</title>
        <authorList>
            <person name="Kuenstner A."/>
            <person name="Dreyer C."/>
        </authorList>
    </citation>
    <scope>NUCLEOTIDE SEQUENCE</scope>
    <source>
        <strain evidence="5">Guanapo</strain>
    </source>
</reference>
<evidence type="ECO:0000313" key="5">
    <source>
        <dbReference type="Proteomes" id="UP000242638"/>
    </source>
</evidence>
<keyword evidence="1" id="KW-0732">Signal</keyword>
<evidence type="ECO:0000256" key="1">
    <source>
        <dbReference type="ARBA" id="ARBA00022729"/>
    </source>
</evidence>
<dbReference type="Proteomes" id="UP000242638">
    <property type="component" value="Unassembled WGS sequence"/>
</dbReference>
<dbReference type="PANTHER" id="PTHR36191">
    <property type="entry name" value="ENDO/EXONUCLEASE/PHOSPHATASE DOMAIN-CONTAINING PROTEIN-RELATED"/>
    <property type="match status" value="1"/>
</dbReference>
<keyword evidence="2" id="KW-1015">Disulfide bond</keyword>
<dbReference type="Pfam" id="PF23283">
    <property type="entry name" value="D8C_UMOD"/>
    <property type="match status" value="1"/>
</dbReference>
<keyword evidence="5" id="KW-1185">Reference proteome</keyword>
<dbReference type="STRING" id="8081.ENSPREP00000021234"/>
<reference evidence="4" key="3">
    <citation type="submission" date="2025-09" db="UniProtKB">
        <authorList>
            <consortium name="Ensembl"/>
        </authorList>
    </citation>
    <scope>IDENTIFICATION</scope>
    <source>
        <strain evidence="4">Guanapo</strain>
    </source>
</reference>
<dbReference type="AlphaFoldDB" id="A0A3P9PHG5"/>
<dbReference type="PANTHER" id="PTHR36191:SF4">
    <property type="entry name" value="VWFD DOMAIN-CONTAINING PROTEIN"/>
    <property type="match status" value="1"/>
</dbReference>
<evidence type="ECO:0000313" key="4">
    <source>
        <dbReference type="Ensembl" id="ENSPREP00000021234.1"/>
    </source>
</evidence>
<protein>
    <recommendedName>
        <fullName evidence="3">UMOD/GP2/OIT3-like D8C domain-containing protein</fullName>
    </recommendedName>
</protein>
<sequence>MKFHLFSTDRNNIWKKTLQLSLKIKVFVSNYNLASSCSSCTGCDCCASGTECITTNGVVQCLDPCATYTVVNDAWRSTEYTDRTILHCDQNIVWSGWYRFYLGQSSARIPEKCVAEYHCGTAAPLWINGAHPVQSNEIVTCNVCGAWAGSCCTFASNTIQIKLCSGFYVYKVQLPSGCNLAYCAGTVLW</sequence>
<dbReference type="OMA" id="WRSTENM"/>
<name>A0A3P9PHG5_POERE</name>
<dbReference type="InterPro" id="IPR057774">
    <property type="entry name" value="D8C_UMOD/GP2/OIT3-like"/>
</dbReference>
<evidence type="ECO:0000256" key="2">
    <source>
        <dbReference type="ARBA" id="ARBA00023157"/>
    </source>
</evidence>
<dbReference type="GeneTree" id="ENSGT00940000156038"/>
<reference evidence="4" key="2">
    <citation type="submission" date="2025-08" db="UniProtKB">
        <authorList>
            <consortium name="Ensembl"/>
        </authorList>
    </citation>
    <scope>IDENTIFICATION</scope>
    <source>
        <strain evidence="4">Guanapo</strain>
    </source>
</reference>
<proteinExistence type="predicted"/>
<dbReference type="Ensembl" id="ENSPRET00000021459.1">
    <property type="protein sequence ID" value="ENSPREP00000021234.1"/>
    <property type="gene ID" value="ENSPREG00000014365.1"/>
</dbReference>
<feature type="domain" description="UMOD/GP2/OIT3-like D8C" evidence="3">
    <location>
        <begin position="98"/>
        <end position="184"/>
    </location>
</feature>
<accession>A0A3P9PHG5</accession>
<evidence type="ECO:0000259" key="3">
    <source>
        <dbReference type="Pfam" id="PF23283"/>
    </source>
</evidence>
<organism evidence="4 5">
    <name type="scientific">Poecilia reticulata</name>
    <name type="common">Guppy</name>
    <name type="synonym">Acanthophacelus reticulatus</name>
    <dbReference type="NCBI Taxonomy" id="8081"/>
    <lineage>
        <taxon>Eukaryota</taxon>
        <taxon>Metazoa</taxon>
        <taxon>Chordata</taxon>
        <taxon>Craniata</taxon>
        <taxon>Vertebrata</taxon>
        <taxon>Euteleostomi</taxon>
        <taxon>Actinopterygii</taxon>
        <taxon>Neopterygii</taxon>
        <taxon>Teleostei</taxon>
        <taxon>Neoteleostei</taxon>
        <taxon>Acanthomorphata</taxon>
        <taxon>Ovalentaria</taxon>
        <taxon>Atherinomorphae</taxon>
        <taxon>Cyprinodontiformes</taxon>
        <taxon>Poeciliidae</taxon>
        <taxon>Poeciliinae</taxon>
        <taxon>Poecilia</taxon>
    </lineage>
</organism>